<sequence length="88" mass="9489">MPTPGTSKTASRPGRTRPSPSSPRPIPPKRRTRTTTTPTNRPPATLPRTRAATRPTKSLLNRRWCSRSDCTATAALTGSNAPPKRSKG</sequence>
<evidence type="ECO:0000256" key="1">
    <source>
        <dbReference type="SAM" id="MobiDB-lite"/>
    </source>
</evidence>
<accession>A0A0A8ZCX1</accession>
<name>A0A0A8ZCX1_ARUDO</name>
<feature type="region of interest" description="Disordered" evidence="1">
    <location>
        <begin position="1"/>
        <end position="60"/>
    </location>
</feature>
<evidence type="ECO:0000313" key="2">
    <source>
        <dbReference type="EMBL" id="JAD32712.1"/>
    </source>
</evidence>
<feature type="compositionally biased region" description="Low complexity" evidence="1">
    <location>
        <begin position="9"/>
        <end position="19"/>
    </location>
</feature>
<dbReference type="AlphaFoldDB" id="A0A0A8ZCX1"/>
<organism evidence="2">
    <name type="scientific">Arundo donax</name>
    <name type="common">Giant reed</name>
    <name type="synonym">Donax arundinaceus</name>
    <dbReference type="NCBI Taxonomy" id="35708"/>
    <lineage>
        <taxon>Eukaryota</taxon>
        <taxon>Viridiplantae</taxon>
        <taxon>Streptophyta</taxon>
        <taxon>Embryophyta</taxon>
        <taxon>Tracheophyta</taxon>
        <taxon>Spermatophyta</taxon>
        <taxon>Magnoliopsida</taxon>
        <taxon>Liliopsida</taxon>
        <taxon>Poales</taxon>
        <taxon>Poaceae</taxon>
        <taxon>PACMAD clade</taxon>
        <taxon>Arundinoideae</taxon>
        <taxon>Arundineae</taxon>
        <taxon>Arundo</taxon>
    </lineage>
</organism>
<dbReference type="EMBL" id="GBRH01265183">
    <property type="protein sequence ID" value="JAD32712.1"/>
    <property type="molecule type" value="Transcribed_RNA"/>
</dbReference>
<protein>
    <submittedName>
        <fullName evidence="2">Uncharacterized protein</fullName>
    </submittedName>
</protein>
<reference evidence="2" key="2">
    <citation type="journal article" date="2015" name="Data Brief">
        <title>Shoot transcriptome of the giant reed, Arundo donax.</title>
        <authorList>
            <person name="Barrero R.A."/>
            <person name="Guerrero F.D."/>
            <person name="Moolhuijzen P."/>
            <person name="Goolsby J.A."/>
            <person name="Tidwell J."/>
            <person name="Bellgard S.E."/>
            <person name="Bellgard M.I."/>
        </authorList>
    </citation>
    <scope>NUCLEOTIDE SEQUENCE</scope>
    <source>
        <tissue evidence="2">Shoot tissue taken approximately 20 cm above the soil surface</tissue>
    </source>
</reference>
<feature type="compositionally biased region" description="Low complexity" evidence="1">
    <location>
        <begin position="46"/>
        <end position="56"/>
    </location>
</feature>
<reference evidence="2" key="1">
    <citation type="submission" date="2014-09" db="EMBL/GenBank/DDBJ databases">
        <authorList>
            <person name="Magalhaes I.L.F."/>
            <person name="Oliveira U."/>
            <person name="Santos F.R."/>
            <person name="Vidigal T.H.D.A."/>
            <person name="Brescovit A.D."/>
            <person name="Santos A.J."/>
        </authorList>
    </citation>
    <scope>NUCLEOTIDE SEQUENCE</scope>
    <source>
        <tissue evidence="2">Shoot tissue taken approximately 20 cm above the soil surface</tissue>
    </source>
</reference>
<proteinExistence type="predicted"/>